<organism evidence="4 5">
    <name type="scientific">Candidatus Ornithocaccomicrobium faecavium</name>
    <dbReference type="NCBI Taxonomy" id="2840890"/>
    <lineage>
        <taxon>Bacteria</taxon>
        <taxon>Bacillati</taxon>
        <taxon>Bacillota</taxon>
        <taxon>Clostridia</taxon>
        <taxon>Candidatus Ornithocaccomicrobium</taxon>
    </lineage>
</organism>
<dbReference type="EMBL" id="DVOT01000170">
    <property type="protein sequence ID" value="HIV28204.1"/>
    <property type="molecule type" value="Genomic_DNA"/>
</dbReference>
<reference evidence="4" key="1">
    <citation type="submission" date="2020-10" db="EMBL/GenBank/DDBJ databases">
        <authorList>
            <person name="Gilroy R."/>
        </authorList>
    </citation>
    <scope>NUCLEOTIDE SEQUENCE</scope>
    <source>
        <strain evidence="4">CHK183-6373</strain>
    </source>
</reference>
<dbReference type="GO" id="GO:0005829">
    <property type="term" value="C:cytosol"/>
    <property type="evidence" value="ECO:0007669"/>
    <property type="project" value="TreeGrafter"/>
</dbReference>
<sequence>MLTLEQRLHMLECPTGTVDIVLDTDAFNEIDDQFAIAYALTAEKIHLRALYAAPFSNAHSSSPADGMEKSYQEILTLLKLAGVEKPVFRGAEHYLGKKQEPVLSPAVNDLVSRAKRYSPEKPLYIVAIGAITNIASALLCTPEIADRIVIVWLGGNALEWHDNQEFNIRQDVAAARIVFDSGAPLVMLPCMGVVSAFTTTGPELEHWLRGKNPLCEYLIDATIREANGYAQGKVWSRAIWDATAVGWLLNEGQRLMLDKRIPTPIPEYDHRWAIDPCGPLCKYVYFIRRDALMEDLFAHVVRCGMREKG</sequence>
<dbReference type="Proteomes" id="UP000886884">
    <property type="component" value="Unassembled WGS sequence"/>
</dbReference>
<dbReference type="Pfam" id="PF01156">
    <property type="entry name" value="IU_nuc_hydro"/>
    <property type="match status" value="1"/>
</dbReference>
<dbReference type="Gene3D" id="3.90.245.10">
    <property type="entry name" value="Ribonucleoside hydrolase-like"/>
    <property type="match status" value="1"/>
</dbReference>
<evidence type="ECO:0000256" key="2">
    <source>
        <dbReference type="ARBA" id="ARBA00023295"/>
    </source>
</evidence>
<evidence type="ECO:0000313" key="5">
    <source>
        <dbReference type="Proteomes" id="UP000886884"/>
    </source>
</evidence>
<feature type="domain" description="Inosine/uridine-preferring nucleoside hydrolase" evidence="3">
    <location>
        <begin position="20"/>
        <end position="251"/>
    </location>
</feature>
<evidence type="ECO:0000313" key="4">
    <source>
        <dbReference type="EMBL" id="HIV28204.1"/>
    </source>
</evidence>
<evidence type="ECO:0000256" key="1">
    <source>
        <dbReference type="ARBA" id="ARBA00022801"/>
    </source>
</evidence>
<comment type="caution">
    <text evidence="4">The sequence shown here is derived from an EMBL/GenBank/DDBJ whole genome shotgun (WGS) entry which is preliminary data.</text>
</comment>
<dbReference type="InterPro" id="IPR001910">
    <property type="entry name" value="Inosine/uridine_hydrolase_dom"/>
</dbReference>
<dbReference type="SUPFAM" id="SSF53590">
    <property type="entry name" value="Nucleoside hydrolase"/>
    <property type="match status" value="1"/>
</dbReference>
<dbReference type="AlphaFoldDB" id="A0A9D1P9T7"/>
<gene>
    <name evidence="4" type="ORF">IAA64_09545</name>
</gene>
<keyword evidence="1 4" id="KW-0378">Hydrolase</keyword>
<evidence type="ECO:0000259" key="3">
    <source>
        <dbReference type="Pfam" id="PF01156"/>
    </source>
</evidence>
<name>A0A9D1P9T7_9FIRM</name>
<accession>A0A9D1P9T7</accession>
<dbReference type="InterPro" id="IPR023186">
    <property type="entry name" value="IUNH"/>
</dbReference>
<proteinExistence type="predicted"/>
<dbReference type="InterPro" id="IPR036452">
    <property type="entry name" value="Ribo_hydro-like"/>
</dbReference>
<dbReference type="GO" id="GO:0006152">
    <property type="term" value="P:purine nucleoside catabolic process"/>
    <property type="evidence" value="ECO:0007669"/>
    <property type="project" value="TreeGrafter"/>
</dbReference>
<dbReference type="PANTHER" id="PTHR12304">
    <property type="entry name" value="INOSINE-URIDINE PREFERRING NUCLEOSIDE HYDROLASE"/>
    <property type="match status" value="1"/>
</dbReference>
<reference evidence="4" key="2">
    <citation type="journal article" date="2021" name="PeerJ">
        <title>Extensive microbial diversity within the chicken gut microbiome revealed by metagenomics and culture.</title>
        <authorList>
            <person name="Gilroy R."/>
            <person name="Ravi A."/>
            <person name="Getino M."/>
            <person name="Pursley I."/>
            <person name="Horton D.L."/>
            <person name="Alikhan N.F."/>
            <person name="Baker D."/>
            <person name="Gharbi K."/>
            <person name="Hall N."/>
            <person name="Watson M."/>
            <person name="Adriaenssens E.M."/>
            <person name="Foster-Nyarko E."/>
            <person name="Jarju S."/>
            <person name="Secka A."/>
            <person name="Antonio M."/>
            <person name="Oren A."/>
            <person name="Chaudhuri R.R."/>
            <person name="La Ragione R."/>
            <person name="Hildebrand F."/>
            <person name="Pallen M.J."/>
        </authorList>
    </citation>
    <scope>NUCLEOTIDE SEQUENCE</scope>
    <source>
        <strain evidence="4">CHK183-6373</strain>
    </source>
</reference>
<protein>
    <submittedName>
        <fullName evidence="4">Nucleoside hydrolase</fullName>
    </submittedName>
</protein>
<keyword evidence="2" id="KW-0326">Glycosidase</keyword>
<dbReference type="PANTHER" id="PTHR12304:SF4">
    <property type="entry name" value="URIDINE NUCLEOSIDASE"/>
    <property type="match status" value="1"/>
</dbReference>
<dbReference type="GO" id="GO:0008477">
    <property type="term" value="F:purine nucleosidase activity"/>
    <property type="evidence" value="ECO:0007669"/>
    <property type="project" value="TreeGrafter"/>
</dbReference>